<evidence type="ECO:0000256" key="1">
    <source>
        <dbReference type="SAM" id="Phobius"/>
    </source>
</evidence>
<dbReference type="OrthoDB" id="2249688at2"/>
<dbReference type="Proteomes" id="UP000051820">
    <property type="component" value="Unassembled WGS sequence"/>
</dbReference>
<evidence type="ECO:0000313" key="3">
    <source>
        <dbReference type="Proteomes" id="UP000051820"/>
    </source>
</evidence>
<comment type="caution">
    <text evidence="2">The sequence shown here is derived from an EMBL/GenBank/DDBJ whole genome shotgun (WGS) entry which is preliminary data.</text>
</comment>
<dbReference type="AlphaFoldDB" id="A0A0R1W8P8"/>
<keyword evidence="1" id="KW-1133">Transmembrane helix</keyword>
<keyword evidence="1" id="KW-0472">Membrane</keyword>
<accession>A0A0R1W8P8</accession>
<dbReference type="EMBL" id="AZGF01000018">
    <property type="protein sequence ID" value="KRM11571.1"/>
    <property type="molecule type" value="Genomic_DNA"/>
</dbReference>
<dbReference type="Pfam" id="PF17255">
    <property type="entry name" value="EbsA"/>
    <property type="match status" value="1"/>
</dbReference>
<keyword evidence="3" id="KW-1185">Reference proteome</keyword>
<sequence length="131" mass="15541">MEEQQRYFYQPNPVSAIISWCWTTVILLLGIIIWLEITHFQWITAVLFVIFIFLAVVQISRRTVLVTPTKLIFSRVLQKDYMIIPRNSIRQLKFNKRSLHMTVNGQTMFFSFMPNSLASLKQQLENNETEK</sequence>
<dbReference type="RefSeq" id="WP_010622166.1">
    <property type="nucleotide sequence ID" value="NZ_AZGF01000018.1"/>
</dbReference>
<gene>
    <name evidence="2" type="ORF">FD16_GL000689</name>
</gene>
<feature type="transmembrane region" description="Helical" evidence="1">
    <location>
        <begin position="40"/>
        <end position="60"/>
    </location>
</feature>
<dbReference type="InterPro" id="IPR020215">
    <property type="entry name" value="EbsA-like"/>
</dbReference>
<reference evidence="2 3" key="1">
    <citation type="journal article" date="2015" name="Genome Announc.">
        <title>Expanding the biotechnology potential of lactobacilli through comparative genomics of 213 strains and associated genera.</title>
        <authorList>
            <person name="Sun Z."/>
            <person name="Harris H.M."/>
            <person name="McCann A."/>
            <person name="Guo C."/>
            <person name="Argimon S."/>
            <person name="Zhang W."/>
            <person name="Yang X."/>
            <person name="Jeffery I.B."/>
            <person name="Cooney J.C."/>
            <person name="Kagawa T.F."/>
            <person name="Liu W."/>
            <person name="Song Y."/>
            <person name="Salvetti E."/>
            <person name="Wrobel A."/>
            <person name="Rasinkangas P."/>
            <person name="Parkhill J."/>
            <person name="Rea M.C."/>
            <person name="O'Sullivan O."/>
            <person name="Ritari J."/>
            <person name="Douillard F.P."/>
            <person name="Paul Ross R."/>
            <person name="Yang R."/>
            <person name="Briner A.E."/>
            <person name="Felis G.E."/>
            <person name="de Vos W.M."/>
            <person name="Barrangou R."/>
            <person name="Klaenhammer T.R."/>
            <person name="Caufield P.W."/>
            <person name="Cui Y."/>
            <person name="Zhang H."/>
            <person name="O'Toole P.W."/>
        </authorList>
    </citation>
    <scope>NUCLEOTIDE SEQUENCE [LARGE SCALE GENOMIC DNA]</scope>
    <source>
        <strain evidence="2 3">DSM 5007</strain>
    </source>
</reference>
<dbReference type="eggNOG" id="ENOG502ZPAS">
    <property type="taxonomic scope" value="Bacteria"/>
</dbReference>
<keyword evidence="1" id="KW-0812">Transmembrane</keyword>
<feature type="transmembrane region" description="Helical" evidence="1">
    <location>
        <begin position="12"/>
        <end position="34"/>
    </location>
</feature>
<organism evidence="2 3">
    <name type="scientific">Paucilactobacillus suebicus DSM 5007 = KCTC 3549</name>
    <dbReference type="NCBI Taxonomy" id="1423807"/>
    <lineage>
        <taxon>Bacteria</taxon>
        <taxon>Bacillati</taxon>
        <taxon>Bacillota</taxon>
        <taxon>Bacilli</taxon>
        <taxon>Lactobacillales</taxon>
        <taxon>Lactobacillaceae</taxon>
        <taxon>Paucilactobacillus</taxon>
    </lineage>
</organism>
<dbReference type="STRING" id="1423807.FD16_GL000689"/>
<evidence type="ECO:0000313" key="2">
    <source>
        <dbReference type="EMBL" id="KRM11571.1"/>
    </source>
</evidence>
<dbReference type="PATRIC" id="fig|1423807.3.peg.698"/>
<name>A0A0R1W8P8_9LACO</name>
<proteinExistence type="predicted"/>
<protein>
    <submittedName>
        <fullName evidence="2">Exosortase interaction domain-containing protein</fullName>
    </submittedName>
</protein>